<keyword evidence="3 5" id="KW-0808">Transferase</keyword>
<dbReference type="OMA" id="HQGRYDF"/>
<dbReference type="PANTHER" id="PTHR13393:SF0">
    <property type="entry name" value="RNA N6-ADENOSINE-METHYLTRANSFERASE METTL16"/>
    <property type="match status" value="1"/>
</dbReference>
<feature type="region of interest" description="Disordered" evidence="7">
    <location>
        <begin position="365"/>
        <end position="393"/>
    </location>
</feature>
<accession>A0A336N0C0</accession>
<dbReference type="PANTHER" id="PTHR13393">
    <property type="entry name" value="SAM-DEPENDENT METHYLTRANSFERASE"/>
    <property type="match status" value="1"/>
</dbReference>
<feature type="region of interest" description="Disordered" evidence="7">
    <location>
        <begin position="189"/>
        <end position="214"/>
    </location>
</feature>
<dbReference type="SUPFAM" id="SSF53335">
    <property type="entry name" value="S-adenosyl-L-methionine-dependent methyltransferases"/>
    <property type="match status" value="1"/>
</dbReference>
<keyword evidence="2 5" id="KW-0489">Methyltransferase</keyword>
<dbReference type="GO" id="GO:0008168">
    <property type="term" value="F:methyltransferase activity"/>
    <property type="evidence" value="ECO:0007669"/>
    <property type="project" value="UniProtKB-UniRule"/>
</dbReference>
<protein>
    <recommendedName>
        <fullName evidence="5">U6 small nuclear RNA (adenine-(43)-N(6))-methyltransferase</fullName>
        <ecNumber evidence="5">2.1.1.-</ecNumber>
    </recommendedName>
</protein>
<gene>
    <name evidence="8" type="primary">CSON007448</name>
</gene>
<evidence type="ECO:0000256" key="6">
    <source>
        <dbReference type="PIRSR" id="PIRSR037350-1"/>
    </source>
</evidence>
<name>A0A336N0C0_CULSO</name>
<dbReference type="EC" id="2.1.1.-" evidence="5"/>
<feature type="binding site" evidence="6">
    <location>
        <position position="81"/>
    </location>
    <ligand>
        <name>S-adenosyl-L-methionine</name>
        <dbReference type="ChEBI" id="CHEBI:59789"/>
    </ligand>
</feature>
<organism evidence="8">
    <name type="scientific">Culicoides sonorensis</name>
    <name type="common">Biting midge</name>
    <dbReference type="NCBI Taxonomy" id="179676"/>
    <lineage>
        <taxon>Eukaryota</taxon>
        <taxon>Metazoa</taxon>
        <taxon>Ecdysozoa</taxon>
        <taxon>Arthropoda</taxon>
        <taxon>Hexapoda</taxon>
        <taxon>Insecta</taxon>
        <taxon>Pterygota</taxon>
        <taxon>Neoptera</taxon>
        <taxon>Endopterygota</taxon>
        <taxon>Diptera</taxon>
        <taxon>Nematocera</taxon>
        <taxon>Chironomoidea</taxon>
        <taxon>Ceratopogonidae</taxon>
        <taxon>Ceratopogoninae</taxon>
        <taxon>Culicoides</taxon>
        <taxon>Monoculicoides</taxon>
    </lineage>
</organism>
<evidence type="ECO:0000256" key="1">
    <source>
        <dbReference type="ARBA" id="ARBA00005878"/>
    </source>
</evidence>
<proteinExistence type="inferred from homology"/>
<dbReference type="InterPro" id="IPR029063">
    <property type="entry name" value="SAM-dependent_MTases_sf"/>
</dbReference>
<evidence type="ECO:0000313" key="8">
    <source>
        <dbReference type="EMBL" id="SSX34097.1"/>
    </source>
</evidence>
<feature type="binding site" evidence="6">
    <location>
        <position position="107"/>
    </location>
    <ligand>
        <name>S-adenosyl-L-methionine</name>
        <dbReference type="ChEBI" id="CHEBI:59789"/>
    </ligand>
</feature>
<evidence type="ECO:0000256" key="4">
    <source>
        <dbReference type="ARBA" id="ARBA00022691"/>
    </source>
</evidence>
<dbReference type="GO" id="GO:0005634">
    <property type="term" value="C:nucleus"/>
    <property type="evidence" value="ECO:0007669"/>
    <property type="project" value="TreeGrafter"/>
</dbReference>
<dbReference type="InterPro" id="IPR010286">
    <property type="entry name" value="METTL16/RlmF"/>
</dbReference>
<dbReference type="PIRSF" id="PIRSF037350">
    <property type="entry name" value="Mtase_ZK1128_prd"/>
    <property type="match status" value="1"/>
</dbReference>
<evidence type="ECO:0000256" key="5">
    <source>
        <dbReference type="PIRNR" id="PIRNR037350"/>
    </source>
</evidence>
<dbReference type="GO" id="GO:0070475">
    <property type="term" value="P:rRNA base methylation"/>
    <property type="evidence" value="ECO:0007669"/>
    <property type="project" value="TreeGrafter"/>
</dbReference>
<dbReference type="AlphaFoldDB" id="A0A336N0C0"/>
<evidence type="ECO:0000256" key="7">
    <source>
        <dbReference type="SAM" id="MobiDB-lite"/>
    </source>
</evidence>
<evidence type="ECO:0000256" key="3">
    <source>
        <dbReference type="ARBA" id="ARBA00022679"/>
    </source>
</evidence>
<reference evidence="8" key="1">
    <citation type="submission" date="2018-07" db="EMBL/GenBank/DDBJ databases">
        <authorList>
            <person name="Quirk P.G."/>
            <person name="Krulwich T.A."/>
        </authorList>
    </citation>
    <scope>NUCLEOTIDE SEQUENCE</scope>
</reference>
<keyword evidence="4 6" id="KW-0949">S-adenosyl-L-methionine</keyword>
<feature type="compositionally biased region" description="Basic and acidic residues" evidence="7">
    <location>
        <begin position="189"/>
        <end position="204"/>
    </location>
</feature>
<dbReference type="InterPro" id="IPR017182">
    <property type="entry name" value="METTL16/PsiM"/>
</dbReference>
<sequence length="445" mass="51439">MSLNRYMHPRNIYRKPPDFNELASIYKEFSDISTTSITGRRKVDFKDQNAVRILTQCLLHKDFNLVVNFPPNKLVPTLALRLNYILWLEDILAAFQFKENIRGVDIGCGASCIYGLLSSKMNGWEIYGTDVDSESIQFAKENVMKNSLDGLVHVIQQREDDKLFELIKNLSDDIEIHFCMCNPPFYETRDESPENRTGNRDEPRGTNTGSGKEISVEGSEISLVKKIIDESFQLKDRIKIYTSMLGKKSSLVNIKKYLKERGISNFISTEFCQGRTTRWGVAWSFVPGLYLNKVPQYERKNMRKPTGHCVKFIFPPHSESPINLDLIEKGLEKLFTDLRLKIVLHEREHDNSIWEISASENTWSHQRRKRRMERKVEDAPPVKKTKSPDSNVTKEEQTPFLVFGVCLKQESENFILELGYLEGSAGKDAANQVLQFIKNNYKKYI</sequence>
<dbReference type="VEuPathDB" id="VectorBase:CSON007448"/>
<dbReference type="Pfam" id="PF05971">
    <property type="entry name" value="Methyltransf_10"/>
    <property type="match status" value="1"/>
</dbReference>
<dbReference type="Gene3D" id="3.40.50.150">
    <property type="entry name" value="Vaccinia Virus protein VP39"/>
    <property type="match status" value="1"/>
</dbReference>
<feature type="binding site" evidence="6">
    <location>
        <position position="130"/>
    </location>
    <ligand>
        <name>S-adenosyl-L-methionine</name>
        <dbReference type="ChEBI" id="CHEBI:59789"/>
    </ligand>
</feature>
<evidence type="ECO:0000256" key="2">
    <source>
        <dbReference type="ARBA" id="ARBA00022603"/>
    </source>
</evidence>
<dbReference type="EMBL" id="UFQT01002815">
    <property type="protein sequence ID" value="SSX34097.1"/>
    <property type="molecule type" value="Genomic_DNA"/>
</dbReference>
<feature type="binding site" evidence="6">
    <location>
        <position position="182"/>
    </location>
    <ligand>
        <name>S-adenosyl-L-methionine</name>
        <dbReference type="ChEBI" id="CHEBI:59789"/>
    </ligand>
</feature>
<comment type="similarity">
    <text evidence="1 5">Belongs to the methyltransferase superfamily. METTL16/RlmF family.</text>
</comment>